<dbReference type="EC" id="3.4.22.-" evidence="2"/>
<evidence type="ECO:0000313" key="2">
    <source>
        <dbReference type="EMBL" id="TYK64799.1"/>
    </source>
</evidence>
<dbReference type="Gene3D" id="2.40.260.10">
    <property type="entry name" value="Sortase"/>
    <property type="match status" value="1"/>
</dbReference>
<evidence type="ECO:0000313" key="3">
    <source>
        <dbReference type="Proteomes" id="UP000815846"/>
    </source>
</evidence>
<dbReference type="GO" id="GO:0016787">
    <property type="term" value="F:hydrolase activity"/>
    <property type="evidence" value="ECO:0007669"/>
    <property type="project" value="UniProtKB-KW"/>
</dbReference>
<dbReference type="InterPro" id="IPR041999">
    <property type="entry name" value="Sortase_D_1"/>
</dbReference>
<dbReference type="NCBIfam" id="TIGR03784">
    <property type="entry name" value="marine_sortase"/>
    <property type="match status" value="1"/>
</dbReference>
<protein>
    <submittedName>
        <fullName evidence="2">Class GN sortase</fullName>
        <ecNumber evidence="2">3.4.22.-</ecNumber>
    </submittedName>
</protein>
<dbReference type="NCBIfam" id="TIGR01076">
    <property type="entry name" value="sortase_fam"/>
    <property type="match status" value="1"/>
</dbReference>
<keyword evidence="3" id="KW-1185">Reference proteome</keyword>
<sequence>MKVCRVILFGLIFIACLLLIKPSYMYAKSVLAQVLLEQAWQKALLGKDKDNKYLPWQWADSYPIAKLTYVDKNLQTATNWIILAGMTGRTMAFAPSWLEDSAKPNQYGNTVISAHNDSHFSVLEGIELDAEFLLEDQQGEVLTYRVITIDIVSESDTTPYLFADGTMITLITCYPFEATNTAKTQRLIIQAVRVDR</sequence>
<dbReference type="SUPFAM" id="SSF63817">
    <property type="entry name" value="Sortase"/>
    <property type="match status" value="1"/>
</dbReference>
<dbReference type="InterPro" id="IPR022445">
    <property type="entry name" value="Sortase_proteobact_type"/>
</dbReference>
<reference evidence="2 3" key="1">
    <citation type="submission" date="2019-08" db="EMBL/GenBank/DDBJ databases">
        <title>Microbe sample from Colwellia echini.</title>
        <authorList>
            <person name="Christiansen L."/>
            <person name="Pathiraja D."/>
            <person name="Schultz-Johansen M."/>
            <person name="Choi I.-G."/>
            <person name="Stougaard P."/>
        </authorList>
    </citation>
    <scope>NUCLEOTIDE SEQUENCE [LARGE SCALE GENOMIC DNA]</scope>
    <source>
        <strain evidence="2 3">A3</strain>
    </source>
</reference>
<dbReference type="Proteomes" id="UP000815846">
    <property type="component" value="Unassembled WGS sequence"/>
</dbReference>
<dbReference type="CDD" id="cd05828">
    <property type="entry name" value="Sortase_D_1"/>
    <property type="match status" value="1"/>
</dbReference>
<dbReference type="PROSITE" id="PS51257">
    <property type="entry name" value="PROKAR_LIPOPROTEIN"/>
    <property type="match status" value="1"/>
</dbReference>
<dbReference type="InterPro" id="IPR023365">
    <property type="entry name" value="Sortase_dom-sf"/>
</dbReference>
<dbReference type="EMBL" id="PJAI02000018">
    <property type="protein sequence ID" value="TYK64799.1"/>
    <property type="molecule type" value="Genomic_DNA"/>
</dbReference>
<gene>
    <name evidence="2" type="ORF">CWS31_013985</name>
</gene>
<proteinExistence type="predicted"/>
<dbReference type="RefSeq" id="WP_101343676.1">
    <property type="nucleotide sequence ID" value="NZ_PJAI02000018.1"/>
</dbReference>
<accession>A0ABY3MUC7</accession>
<dbReference type="InterPro" id="IPR005754">
    <property type="entry name" value="Sortase"/>
</dbReference>
<organism evidence="2 3">
    <name type="scientific">Colwellia echini</name>
    <dbReference type="NCBI Taxonomy" id="1982103"/>
    <lineage>
        <taxon>Bacteria</taxon>
        <taxon>Pseudomonadati</taxon>
        <taxon>Pseudomonadota</taxon>
        <taxon>Gammaproteobacteria</taxon>
        <taxon>Alteromonadales</taxon>
        <taxon>Colwelliaceae</taxon>
        <taxon>Colwellia</taxon>
    </lineage>
</organism>
<name>A0ABY3MUC7_9GAMM</name>
<evidence type="ECO:0000256" key="1">
    <source>
        <dbReference type="ARBA" id="ARBA00022801"/>
    </source>
</evidence>
<comment type="caution">
    <text evidence="2">The sequence shown here is derived from an EMBL/GenBank/DDBJ whole genome shotgun (WGS) entry which is preliminary data.</text>
</comment>
<keyword evidence="1 2" id="KW-0378">Hydrolase</keyword>
<dbReference type="Pfam" id="PF04203">
    <property type="entry name" value="Sortase"/>
    <property type="match status" value="1"/>
</dbReference>